<evidence type="ECO:0000313" key="2">
    <source>
        <dbReference type="WBParaSite" id="nRc.2.0.1.t09344-RA"/>
    </source>
</evidence>
<dbReference type="Proteomes" id="UP000887565">
    <property type="component" value="Unplaced"/>
</dbReference>
<sequence length="56" mass="6639">MSSLLGILYFLVPISQKENLRIDNIEDDQKFDDVQTEPIKFSFFARITLEDLVIRY</sequence>
<reference evidence="2" key="1">
    <citation type="submission" date="2022-11" db="UniProtKB">
        <authorList>
            <consortium name="WormBaseParasite"/>
        </authorList>
    </citation>
    <scope>IDENTIFICATION</scope>
</reference>
<evidence type="ECO:0000313" key="1">
    <source>
        <dbReference type="Proteomes" id="UP000887565"/>
    </source>
</evidence>
<organism evidence="1 2">
    <name type="scientific">Romanomermis culicivorax</name>
    <name type="common">Nematode worm</name>
    <dbReference type="NCBI Taxonomy" id="13658"/>
    <lineage>
        <taxon>Eukaryota</taxon>
        <taxon>Metazoa</taxon>
        <taxon>Ecdysozoa</taxon>
        <taxon>Nematoda</taxon>
        <taxon>Enoplea</taxon>
        <taxon>Dorylaimia</taxon>
        <taxon>Mermithida</taxon>
        <taxon>Mermithoidea</taxon>
        <taxon>Mermithidae</taxon>
        <taxon>Romanomermis</taxon>
    </lineage>
</organism>
<protein>
    <submittedName>
        <fullName evidence="2">Uncharacterized protein</fullName>
    </submittedName>
</protein>
<name>A0A915I7P0_ROMCU</name>
<proteinExistence type="predicted"/>
<keyword evidence="1" id="KW-1185">Reference proteome</keyword>
<dbReference type="AlphaFoldDB" id="A0A915I7P0"/>
<dbReference type="WBParaSite" id="nRc.2.0.1.t09344-RA">
    <property type="protein sequence ID" value="nRc.2.0.1.t09344-RA"/>
    <property type="gene ID" value="nRc.2.0.1.g09344"/>
</dbReference>
<accession>A0A915I7P0</accession>